<dbReference type="AlphaFoldDB" id="A0A290Q8E1"/>
<proteinExistence type="predicted"/>
<dbReference type="Proteomes" id="UP000217265">
    <property type="component" value="Chromosome"/>
</dbReference>
<sequence>MLRAQNFRRASSGIHSRSRFASTPIKIVGKMNPTSHGVPTAVSPSFTHRITEKPSNAKAINTANVTLCPRSAFQSHKIAEIGFTLLLKYPEPLVVKG</sequence>
<keyword evidence="2" id="KW-1185">Reference proteome</keyword>
<gene>
    <name evidence="1" type="ORF">CMV30_05440</name>
</gene>
<reference evidence="1 2" key="1">
    <citation type="submission" date="2017-09" db="EMBL/GenBank/DDBJ databases">
        <title>Complete genome sequence of Verrucomicrobial strain HZ-65, isolated from freshwater.</title>
        <authorList>
            <person name="Choi A."/>
        </authorList>
    </citation>
    <scope>NUCLEOTIDE SEQUENCE [LARGE SCALE GENOMIC DNA]</scope>
    <source>
        <strain evidence="1 2">HZ-65</strain>
    </source>
</reference>
<accession>A0A290Q8E1</accession>
<dbReference type="EMBL" id="CP023344">
    <property type="protein sequence ID" value="ATC63440.1"/>
    <property type="molecule type" value="Genomic_DNA"/>
</dbReference>
<evidence type="ECO:0000313" key="1">
    <source>
        <dbReference type="EMBL" id="ATC63440.1"/>
    </source>
</evidence>
<protein>
    <submittedName>
        <fullName evidence="1">Uncharacterized protein</fullName>
    </submittedName>
</protein>
<organism evidence="1 2">
    <name type="scientific">Nibricoccus aquaticus</name>
    <dbReference type="NCBI Taxonomy" id="2576891"/>
    <lineage>
        <taxon>Bacteria</taxon>
        <taxon>Pseudomonadati</taxon>
        <taxon>Verrucomicrobiota</taxon>
        <taxon>Opitutia</taxon>
        <taxon>Opitutales</taxon>
        <taxon>Opitutaceae</taxon>
        <taxon>Nibricoccus</taxon>
    </lineage>
</organism>
<dbReference type="KEGG" id="vbh:CMV30_05440"/>
<evidence type="ECO:0000313" key="2">
    <source>
        <dbReference type="Proteomes" id="UP000217265"/>
    </source>
</evidence>
<name>A0A290Q8E1_9BACT</name>